<dbReference type="AlphaFoldDB" id="A0A9X1VI71"/>
<dbReference type="EMBL" id="JALBGC010000002">
    <property type="protein sequence ID" value="MCI1187415.1"/>
    <property type="molecule type" value="Genomic_DNA"/>
</dbReference>
<organism evidence="3 4">
    <name type="scientific">Hymenobacter cyanobacteriorum</name>
    <dbReference type="NCBI Taxonomy" id="2926463"/>
    <lineage>
        <taxon>Bacteria</taxon>
        <taxon>Pseudomonadati</taxon>
        <taxon>Bacteroidota</taxon>
        <taxon>Cytophagia</taxon>
        <taxon>Cytophagales</taxon>
        <taxon>Hymenobacteraceae</taxon>
        <taxon>Hymenobacter</taxon>
    </lineage>
</organism>
<sequence length="218" mass="23990">MNYLLTRFSALCVLLVLLATVASRAQTPATPEKVKMKIKPLITTVYIVRHAEKDTTVAGNSDPELSAEGRARAQALNQTLAKRQPVALFTTDTKRTRATLAPLAAALKLEPKTYDPKRGRDLADMVLKDYAGKSVVIVGHSNTVLSLIDDFGGIPPVDEIRDNEYDYLFVVRVAPGMQPTVETRGYGAERREPVASRLQKTKEKEMKIQAKAQAKAVK</sequence>
<evidence type="ECO:0000313" key="4">
    <source>
        <dbReference type="Proteomes" id="UP001139193"/>
    </source>
</evidence>
<feature type="compositionally biased region" description="Basic and acidic residues" evidence="1">
    <location>
        <begin position="187"/>
        <end position="208"/>
    </location>
</feature>
<dbReference type="InterPro" id="IPR029033">
    <property type="entry name" value="His_PPase_superfam"/>
</dbReference>
<dbReference type="CDD" id="cd07067">
    <property type="entry name" value="HP_PGM_like"/>
    <property type="match status" value="1"/>
</dbReference>
<dbReference type="RefSeq" id="WP_241935690.1">
    <property type="nucleotide sequence ID" value="NZ_JALBGC010000002.1"/>
</dbReference>
<feature type="chain" id="PRO_5040979198" evidence="2">
    <location>
        <begin position="26"/>
        <end position="218"/>
    </location>
</feature>
<dbReference type="Pfam" id="PF00300">
    <property type="entry name" value="His_Phos_1"/>
    <property type="match status" value="1"/>
</dbReference>
<dbReference type="Proteomes" id="UP001139193">
    <property type="component" value="Unassembled WGS sequence"/>
</dbReference>
<accession>A0A9X1VI71</accession>
<dbReference type="SMART" id="SM00855">
    <property type="entry name" value="PGAM"/>
    <property type="match status" value="1"/>
</dbReference>
<reference evidence="3" key="1">
    <citation type="submission" date="2022-03" db="EMBL/GenBank/DDBJ databases">
        <title>Bacterial whole genome sequence for Hymenobacter sp. DH14.</title>
        <authorList>
            <person name="Le V."/>
        </authorList>
    </citation>
    <scope>NUCLEOTIDE SEQUENCE</scope>
    <source>
        <strain evidence="3">DH14</strain>
    </source>
</reference>
<evidence type="ECO:0000256" key="1">
    <source>
        <dbReference type="SAM" id="MobiDB-lite"/>
    </source>
</evidence>
<evidence type="ECO:0000313" key="3">
    <source>
        <dbReference type="EMBL" id="MCI1187415.1"/>
    </source>
</evidence>
<feature type="compositionally biased region" description="Low complexity" evidence="1">
    <location>
        <begin position="209"/>
        <end position="218"/>
    </location>
</feature>
<dbReference type="Gene3D" id="3.40.50.1240">
    <property type="entry name" value="Phosphoglycerate mutase-like"/>
    <property type="match status" value="1"/>
</dbReference>
<proteinExistence type="predicted"/>
<gene>
    <name evidence="3" type="ORF">MON38_08280</name>
</gene>
<feature type="region of interest" description="Disordered" evidence="1">
    <location>
        <begin position="183"/>
        <end position="218"/>
    </location>
</feature>
<name>A0A9X1VI71_9BACT</name>
<evidence type="ECO:0000256" key="2">
    <source>
        <dbReference type="SAM" id="SignalP"/>
    </source>
</evidence>
<dbReference type="InterPro" id="IPR013078">
    <property type="entry name" value="His_Pase_superF_clade-1"/>
</dbReference>
<dbReference type="SUPFAM" id="SSF53254">
    <property type="entry name" value="Phosphoglycerate mutase-like"/>
    <property type="match status" value="1"/>
</dbReference>
<keyword evidence="4" id="KW-1185">Reference proteome</keyword>
<comment type="caution">
    <text evidence="3">The sequence shown here is derived from an EMBL/GenBank/DDBJ whole genome shotgun (WGS) entry which is preliminary data.</text>
</comment>
<feature type="signal peptide" evidence="2">
    <location>
        <begin position="1"/>
        <end position="25"/>
    </location>
</feature>
<protein>
    <submittedName>
        <fullName evidence="3">Histidine phosphatase family protein</fullName>
    </submittedName>
</protein>
<keyword evidence="2" id="KW-0732">Signal</keyword>